<keyword evidence="5" id="KW-0460">Magnesium</keyword>
<dbReference type="Gene3D" id="1.10.600.10">
    <property type="entry name" value="Farnesyl Diphosphate Synthase"/>
    <property type="match status" value="1"/>
</dbReference>
<dbReference type="OrthoDB" id="9927103at2759"/>
<keyword evidence="3 7" id="KW-0808">Transferase</keyword>
<evidence type="ECO:0000256" key="2">
    <source>
        <dbReference type="ARBA" id="ARBA00006706"/>
    </source>
</evidence>
<organism evidence="9 10">
    <name type="scientific">Coprinopsis marcescibilis</name>
    <name type="common">Agaric fungus</name>
    <name type="synonym">Psathyrella marcescibilis</name>
    <dbReference type="NCBI Taxonomy" id="230819"/>
    <lineage>
        <taxon>Eukaryota</taxon>
        <taxon>Fungi</taxon>
        <taxon>Dikarya</taxon>
        <taxon>Basidiomycota</taxon>
        <taxon>Agaricomycotina</taxon>
        <taxon>Agaricomycetes</taxon>
        <taxon>Agaricomycetidae</taxon>
        <taxon>Agaricales</taxon>
        <taxon>Agaricineae</taxon>
        <taxon>Psathyrellaceae</taxon>
        <taxon>Coprinopsis</taxon>
    </lineage>
</organism>
<evidence type="ECO:0000256" key="8">
    <source>
        <dbReference type="SAM" id="MobiDB-lite"/>
    </source>
</evidence>
<gene>
    <name evidence="9" type="ORF">FA15DRAFT_667208</name>
</gene>
<evidence type="ECO:0000313" key="10">
    <source>
        <dbReference type="Proteomes" id="UP000307440"/>
    </source>
</evidence>
<dbReference type="PANTHER" id="PTHR12001">
    <property type="entry name" value="GERANYLGERANYL PYROPHOSPHATE SYNTHASE"/>
    <property type="match status" value="1"/>
</dbReference>
<sequence length="478" mass="52371">MRGLTRSLLGSATCISRSISCPGGAAVTRHNYNKRRRVSVLAQKPATTTEPAWAPKSESIPFQNEPPLQPLQQRTRPDPYRIVSPELAVLRSNLLKLLGSAHPGLADVAEYYFLHPSKQLRSLLVLLFARATNGMGRHWEQRHWEAGTEAHGGRGEELDRPLVSSETLNEWNPNMPDHTASFAQPFELCRPSTSPATPIPPFPHRHPSSTLITPPLLLPTQMRLAQIVEMIHVAFLLHENVCVGSTNEGTASQNPFGNKLSILGGDFLLGRASTVLSRLGGGEVVELIGSVISNLVEGEYLRMETVKTPTLGVLKGPASREEAWDLYLRKTYLKSASLMAKGARASVVLGGCGESEIWKEVAYAYGRNLGIAYQLIEDTLDYGACSSGLKPGLATAPAIYASEEHAELKPLIRRNFSKTGDIELAVQYVQQSSGVERSRLLAHAYAEKARETLQFLPDSDTKLALEGLTEIVINRTWS</sequence>
<evidence type="ECO:0000256" key="7">
    <source>
        <dbReference type="RuleBase" id="RU004466"/>
    </source>
</evidence>
<proteinExistence type="inferred from homology"/>
<protein>
    <submittedName>
        <fullName evidence="9">Trans-hexaprenyltranstransferase</fullName>
    </submittedName>
</protein>
<evidence type="ECO:0000313" key="9">
    <source>
        <dbReference type="EMBL" id="TFK26719.1"/>
    </source>
</evidence>
<dbReference type="EMBL" id="ML210172">
    <property type="protein sequence ID" value="TFK26719.1"/>
    <property type="molecule type" value="Genomic_DNA"/>
</dbReference>
<evidence type="ECO:0000256" key="3">
    <source>
        <dbReference type="ARBA" id="ARBA00022679"/>
    </source>
</evidence>
<dbReference type="SUPFAM" id="SSF48576">
    <property type="entry name" value="Terpenoid synthases"/>
    <property type="match status" value="1"/>
</dbReference>
<keyword evidence="10" id="KW-1185">Reference proteome</keyword>
<evidence type="ECO:0000256" key="1">
    <source>
        <dbReference type="ARBA" id="ARBA00001946"/>
    </source>
</evidence>
<dbReference type="GO" id="GO:0008299">
    <property type="term" value="P:isoprenoid biosynthetic process"/>
    <property type="evidence" value="ECO:0007669"/>
    <property type="project" value="UniProtKB-KW"/>
</dbReference>
<dbReference type="GO" id="GO:0046872">
    <property type="term" value="F:metal ion binding"/>
    <property type="evidence" value="ECO:0007669"/>
    <property type="project" value="UniProtKB-KW"/>
</dbReference>
<dbReference type="GO" id="GO:0006744">
    <property type="term" value="P:ubiquinone biosynthetic process"/>
    <property type="evidence" value="ECO:0007669"/>
    <property type="project" value="TreeGrafter"/>
</dbReference>
<keyword evidence="4" id="KW-0479">Metal-binding</keyword>
<dbReference type="GO" id="GO:1990234">
    <property type="term" value="C:transferase complex"/>
    <property type="evidence" value="ECO:0007669"/>
    <property type="project" value="TreeGrafter"/>
</dbReference>
<dbReference type="InterPro" id="IPR000092">
    <property type="entry name" value="Polyprenyl_synt"/>
</dbReference>
<evidence type="ECO:0000256" key="4">
    <source>
        <dbReference type="ARBA" id="ARBA00022723"/>
    </source>
</evidence>
<name>A0A5C3L1A0_COPMA</name>
<dbReference type="Pfam" id="PF00348">
    <property type="entry name" value="polyprenyl_synt"/>
    <property type="match status" value="1"/>
</dbReference>
<evidence type="ECO:0000256" key="6">
    <source>
        <dbReference type="ARBA" id="ARBA00023229"/>
    </source>
</evidence>
<dbReference type="GO" id="GO:0004659">
    <property type="term" value="F:prenyltransferase activity"/>
    <property type="evidence" value="ECO:0007669"/>
    <property type="project" value="InterPro"/>
</dbReference>
<dbReference type="STRING" id="230819.A0A5C3L1A0"/>
<comment type="cofactor">
    <cofactor evidence="1">
        <name>Mg(2+)</name>
        <dbReference type="ChEBI" id="CHEBI:18420"/>
    </cofactor>
</comment>
<feature type="region of interest" description="Disordered" evidence="8">
    <location>
        <begin position="44"/>
        <end position="75"/>
    </location>
</feature>
<reference evidence="9 10" key="1">
    <citation type="journal article" date="2019" name="Nat. Ecol. Evol.">
        <title>Megaphylogeny resolves global patterns of mushroom evolution.</title>
        <authorList>
            <person name="Varga T."/>
            <person name="Krizsan K."/>
            <person name="Foldi C."/>
            <person name="Dima B."/>
            <person name="Sanchez-Garcia M."/>
            <person name="Sanchez-Ramirez S."/>
            <person name="Szollosi G.J."/>
            <person name="Szarkandi J.G."/>
            <person name="Papp V."/>
            <person name="Albert L."/>
            <person name="Andreopoulos W."/>
            <person name="Angelini C."/>
            <person name="Antonin V."/>
            <person name="Barry K.W."/>
            <person name="Bougher N.L."/>
            <person name="Buchanan P."/>
            <person name="Buyck B."/>
            <person name="Bense V."/>
            <person name="Catcheside P."/>
            <person name="Chovatia M."/>
            <person name="Cooper J."/>
            <person name="Damon W."/>
            <person name="Desjardin D."/>
            <person name="Finy P."/>
            <person name="Geml J."/>
            <person name="Haridas S."/>
            <person name="Hughes K."/>
            <person name="Justo A."/>
            <person name="Karasinski D."/>
            <person name="Kautmanova I."/>
            <person name="Kiss B."/>
            <person name="Kocsube S."/>
            <person name="Kotiranta H."/>
            <person name="LaButti K.M."/>
            <person name="Lechner B.E."/>
            <person name="Liimatainen K."/>
            <person name="Lipzen A."/>
            <person name="Lukacs Z."/>
            <person name="Mihaltcheva S."/>
            <person name="Morgado L.N."/>
            <person name="Niskanen T."/>
            <person name="Noordeloos M.E."/>
            <person name="Ohm R.A."/>
            <person name="Ortiz-Santana B."/>
            <person name="Ovrebo C."/>
            <person name="Racz N."/>
            <person name="Riley R."/>
            <person name="Savchenko A."/>
            <person name="Shiryaev A."/>
            <person name="Soop K."/>
            <person name="Spirin V."/>
            <person name="Szebenyi C."/>
            <person name="Tomsovsky M."/>
            <person name="Tulloss R.E."/>
            <person name="Uehling J."/>
            <person name="Grigoriev I.V."/>
            <person name="Vagvolgyi C."/>
            <person name="Papp T."/>
            <person name="Martin F.M."/>
            <person name="Miettinen O."/>
            <person name="Hibbett D.S."/>
            <person name="Nagy L.G."/>
        </authorList>
    </citation>
    <scope>NUCLEOTIDE SEQUENCE [LARGE SCALE GENOMIC DNA]</scope>
    <source>
        <strain evidence="9 10">CBS 121175</strain>
    </source>
</reference>
<dbReference type="AlphaFoldDB" id="A0A5C3L1A0"/>
<comment type="similarity">
    <text evidence="2 7">Belongs to the FPP/GGPP synthase family.</text>
</comment>
<dbReference type="PANTHER" id="PTHR12001:SF69">
    <property type="entry name" value="ALL TRANS-POLYPRENYL-DIPHOSPHATE SYNTHASE PDSS1"/>
    <property type="match status" value="1"/>
</dbReference>
<dbReference type="InterPro" id="IPR008949">
    <property type="entry name" value="Isoprenoid_synthase_dom_sf"/>
</dbReference>
<dbReference type="CDD" id="cd00867">
    <property type="entry name" value="Trans_IPPS"/>
    <property type="match status" value="1"/>
</dbReference>
<accession>A0A5C3L1A0</accession>
<evidence type="ECO:0000256" key="5">
    <source>
        <dbReference type="ARBA" id="ARBA00022842"/>
    </source>
</evidence>
<dbReference type="Proteomes" id="UP000307440">
    <property type="component" value="Unassembled WGS sequence"/>
</dbReference>
<keyword evidence="6" id="KW-0414">Isoprene biosynthesis</keyword>